<evidence type="ECO:0000313" key="1">
    <source>
        <dbReference type="EMBL" id="QDV09871.1"/>
    </source>
</evidence>
<name>A0A518F0L0_9BACT</name>
<reference evidence="1 2" key="1">
    <citation type="submission" date="2019-02" db="EMBL/GenBank/DDBJ databases">
        <title>Deep-cultivation of Planctomycetes and their phenomic and genomic characterization uncovers novel biology.</title>
        <authorList>
            <person name="Wiegand S."/>
            <person name="Jogler M."/>
            <person name="Boedeker C."/>
            <person name="Pinto D."/>
            <person name="Vollmers J."/>
            <person name="Rivas-Marin E."/>
            <person name="Kohn T."/>
            <person name="Peeters S.H."/>
            <person name="Heuer A."/>
            <person name="Rast P."/>
            <person name="Oberbeckmann S."/>
            <person name="Bunk B."/>
            <person name="Jeske O."/>
            <person name="Meyerdierks A."/>
            <person name="Storesund J.E."/>
            <person name="Kallscheuer N."/>
            <person name="Luecker S."/>
            <person name="Lage O.M."/>
            <person name="Pohl T."/>
            <person name="Merkel B.J."/>
            <person name="Hornburger P."/>
            <person name="Mueller R.-W."/>
            <person name="Bruemmer F."/>
            <person name="Labrenz M."/>
            <person name="Spormann A.M."/>
            <person name="Op den Camp H."/>
            <person name="Overmann J."/>
            <person name="Amann R."/>
            <person name="Jetten M.S.M."/>
            <person name="Mascher T."/>
            <person name="Medema M.H."/>
            <person name="Devos D.P."/>
            <person name="Kaster A.-K."/>
            <person name="Ovreas L."/>
            <person name="Rohde M."/>
            <person name="Galperin M.Y."/>
            <person name="Jogler C."/>
        </authorList>
    </citation>
    <scope>NUCLEOTIDE SEQUENCE [LARGE SCALE GENOMIC DNA]</scope>
    <source>
        <strain evidence="1 2">Poly30</strain>
    </source>
</reference>
<dbReference type="EMBL" id="CP036434">
    <property type="protein sequence ID" value="QDV09871.1"/>
    <property type="molecule type" value="Genomic_DNA"/>
</dbReference>
<proteinExistence type="predicted"/>
<dbReference type="Proteomes" id="UP000320390">
    <property type="component" value="Chromosome"/>
</dbReference>
<organism evidence="1 2">
    <name type="scientific">Saltatorellus ferox</name>
    <dbReference type="NCBI Taxonomy" id="2528018"/>
    <lineage>
        <taxon>Bacteria</taxon>
        <taxon>Pseudomonadati</taxon>
        <taxon>Planctomycetota</taxon>
        <taxon>Planctomycetia</taxon>
        <taxon>Planctomycetia incertae sedis</taxon>
        <taxon>Saltatorellus</taxon>
    </lineage>
</organism>
<gene>
    <name evidence="1" type="ORF">Poly30_54310</name>
</gene>
<keyword evidence="2" id="KW-1185">Reference proteome</keyword>
<protein>
    <submittedName>
        <fullName evidence="1">Uncharacterized protein</fullName>
    </submittedName>
</protein>
<sequence length="43" mass="4798">MPADWSLDGQKGLERLTEVVVAGTLRRDEAGNLRLEAERMSVQ</sequence>
<accession>A0A518F0L0</accession>
<evidence type="ECO:0000313" key="2">
    <source>
        <dbReference type="Proteomes" id="UP000320390"/>
    </source>
</evidence>
<dbReference type="AlphaFoldDB" id="A0A518F0L0"/>